<organism evidence="1">
    <name type="scientific">Gallibacterium anatis</name>
    <dbReference type="NCBI Taxonomy" id="750"/>
    <lineage>
        <taxon>Bacteria</taxon>
        <taxon>Pseudomonadati</taxon>
        <taxon>Pseudomonadota</taxon>
        <taxon>Gammaproteobacteria</taxon>
        <taxon>Pasteurellales</taxon>
        <taxon>Pasteurellaceae</taxon>
        <taxon>Gallibacterium</taxon>
    </lineage>
</organism>
<name>A0A930UVW0_9PAST</name>
<dbReference type="AlphaFoldDB" id="A0A930UVW0"/>
<protein>
    <submittedName>
        <fullName evidence="1">DUF4102 domain-containing protein</fullName>
    </submittedName>
</protein>
<dbReference type="EMBL" id="JADION010000060">
    <property type="protein sequence ID" value="MBF4103164.1"/>
    <property type="molecule type" value="Genomic_DNA"/>
</dbReference>
<comment type="caution">
    <text evidence="1">The sequence shown here is derived from an EMBL/GenBank/DDBJ whole genome shotgun (WGS) entry which is preliminary data.</text>
</comment>
<reference evidence="1" key="1">
    <citation type="submission" date="2020-11" db="EMBL/GenBank/DDBJ databases">
        <title>Gallibacterium anatis 1637, full genome, WGS.</title>
        <authorList>
            <person name="Laishevtcev A.I."/>
            <person name="Yakimova E.A."/>
            <person name="Petkovich D."/>
            <person name="Stepanova T.V."/>
            <person name="Kalendr R.S."/>
            <person name="Rubalsky E.O."/>
            <person name="Zulkarneev E.R."/>
            <person name="Aleshkin A.V."/>
        </authorList>
    </citation>
    <scope>NUCLEOTIDE SEQUENCE</scope>
    <source>
        <strain evidence="1">1637</strain>
    </source>
</reference>
<proteinExistence type="predicted"/>
<sequence length="68" mass="7669">MAANNHDRKYGDDGISLSEARDKVIEFRKMIASGENPADAQKIRLDDPTSIVDVAEMYIKSNRYVKIP</sequence>
<accession>A0A930UVW0</accession>
<gene>
    <name evidence="1" type="ORF">INT80_15395</name>
</gene>
<evidence type="ECO:0000313" key="1">
    <source>
        <dbReference type="EMBL" id="MBF4103164.1"/>
    </source>
</evidence>